<evidence type="ECO:0000313" key="9">
    <source>
        <dbReference type="EMBL" id="GHI77128.1"/>
    </source>
</evidence>
<comment type="caution">
    <text evidence="9">The sequence shown here is derived from an EMBL/GenBank/DDBJ whole genome shotgun (WGS) entry which is preliminary data.</text>
</comment>
<evidence type="ECO:0000256" key="7">
    <source>
        <dbReference type="SAM" id="MobiDB-lite"/>
    </source>
</evidence>
<keyword evidence="2" id="KW-0032">Aminotransferase</keyword>
<evidence type="ECO:0000256" key="5">
    <source>
        <dbReference type="ARBA" id="ARBA00038398"/>
    </source>
</evidence>
<dbReference type="CDD" id="cd00616">
    <property type="entry name" value="AHBA_syn"/>
    <property type="match status" value="1"/>
</dbReference>
<sequence>MAQKDPWDGPGPRPSERPVVVVLGATGFVGRHLHAAFSAAGARVLQVSRRTPAPSAPGPGGPGDCGPTDAAFLALDLLAAPQAELTRLFAGADAVVNAVGAVWGVTEERMGELNAELPRHILRALRPLARRPRLVHLGSVHEYGPVPPGEWITEDVRTAPVSPYGRTKLLGTQAVLEAARAGEADAVVLRVANVSGPGAPPESLLGGVAHHLARAARTAGAPPALRLAPLRARRDFVDVRDVADAVVAAAGAPGVSGQVINIGSGQAVGVRELVDRLVELSGLAVPVAEEGPLTGGRGDLTWQRADVTRARELLGWRPSRPLDGSLSALLKETGAPVAATVAPGPAVPTGPPAAALPAPGAVEFTSSGPRKPRHTHGSRAARLSTRRDGGMSEHKALVLDEVRKYHQDMEDGRGFVPGSTEIWPSGAVLDEEDRVALVEAALEMRIAAGRSSRKFESAFARRMKHRKAHLTNSGSSANLLAVSALTSHLLQDRRLRPGDEVITVAAGFPTTVNPILQNGLIPVFVDVELKTYNTTAARVEAAIGPKTRAIIIAHALGNPFEVAEIAQLASDHDLFLIEDNCDAVGATYDGKLTGTFGDFATVSFYPAHHLTMGEGGVVLTSNLALARIVESLRDWGRDCWCEPGESNKCLKRFDYQMGTLPAGYDHKYIFSHVGYNLKATDLQAALGLSQLTKLDSFIDARRHNWRRMREGLEGVPHLILPEATPGSDPSWFGFVLTVDPGAPFTRAALVDFLEGRKIGTRRLFAGNLTRHPAYIDQPHRVVGDLTNSDVVTEQTFWVGVYPGLTDEMIDYVVESVREFVEAHS</sequence>
<dbReference type="NCBIfam" id="NF011936">
    <property type="entry name" value="PRK15407.1"/>
    <property type="match status" value="1"/>
</dbReference>
<dbReference type="Gene3D" id="3.40.640.10">
    <property type="entry name" value="Type I PLP-dependent aspartate aminotransferase-like (Major domain)"/>
    <property type="match status" value="1"/>
</dbReference>
<dbReference type="Pfam" id="PF01041">
    <property type="entry name" value="DegT_DnrJ_EryC1"/>
    <property type="match status" value="1"/>
</dbReference>
<feature type="region of interest" description="Disordered" evidence="7">
    <location>
        <begin position="341"/>
        <end position="391"/>
    </location>
</feature>
<feature type="compositionally biased region" description="Basic residues" evidence="7">
    <location>
        <begin position="370"/>
        <end position="379"/>
    </location>
</feature>
<accession>A0ABQ3T9Q3</accession>
<comment type="similarity">
    <text evidence="5">Belongs to the DegT/DnrJ/EryC1 family. L-glutamine:2-deoxy-scyllo-inosose/scyllo-inosose aminotransferase subfamily.</text>
</comment>
<feature type="domain" description="NAD-dependent epimerase/dehydratase" evidence="8">
    <location>
        <begin position="20"/>
        <end position="263"/>
    </location>
</feature>
<dbReference type="PANTHER" id="PTHR30244">
    <property type="entry name" value="TRANSAMINASE"/>
    <property type="match status" value="1"/>
</dbReference>
<comment type="cofactor">
    <cofactor evidence="1">
        <name>pyridoxal 5'-phosphate</name>
        <dbReference type="ChEBI" id="CHEBI:597326"/>
    </cofactor>
</comment>
<evidence type="ECO:0000256" key="4">
    <source>
        <dbReference type="ARBA" id="ARBA00022898"/>
    </source>
</evidence>
<dbReference type="SUPFAM" id="SSF51735">
    <property type="entry name" value="NAD(P)-binding Rossmann-fold domains"/>
    <property type="match status" value="1"/>
</dbReference>
<protein>
    <recommendedName>
        <fullName evidence="8">NAD-dependent epimerase/dehydratase domain-containing protein</fullName>
    </recommendedName>
</protein>
<dbReference type="InterPro" id="IPR015422">
    <property type="entry name" value="PyrdxlP-dep_Trfase_small"/>
</dbReference>
<organism evidence="9 10">
    <name type="scientific">Streptomyces spororaveus</name>
    <dbReference type="NCBI Taxonomy" id="284039"/>
    <lineage>
        <taxon>Bacteria</taxon>
        <taxon>Bacillati</taxon>
        <taxon>Actinomycetota</taxon>
        <taxon>Actinomycetes</taxon>
        <taxon>Kitasatosporales</taxon>
        <taxon>Streptomycetaceae</taxon>
        <taxon>Streptomyces</taxon>
    </lineage>
</organism>
<dbReference type="Pfam" id="PF01370">
    <property type="entry name" value="Epimerase"/>
    <property type="match status" value="1"/>
</dbReference>
<dbReference type="Gene3D" id="3.90.1150.10">
    <property type="entry name" value="Aspartate Aminotransferase, domain 1"/>
    <property type="match status" value="1"/>
</dbReference>
<dbReference type="Proteomes" id="UP000608522">
    <property type="component" value="Unassembled WGS sequence"/>
</dbReference>
<dbReference type="InterPro" id="IPR036291">
    <property type="entry name" value="NAD(P)-bd_dom_sf"/>
</dbReference>
<keyword evidence="4 6" id="KW-0663">Pyridoxal phosphate</keyword>
<evidence type="ECO:0000313" key="10">
    <source>
        <dbReference type="Proteomes" id="UP000608522"/>
    </source>
</evidence>
<evidence type="ECO:0000256" key="2">
    <source>
        <dbReference type="ARBA" id="ARBA00022576"/>
    </source>
</evidence>
<evidence type="ECO:0000259" key="8">
    <source>
        <dbReference type="Pfam" id="PF01370"/>
    </source>
</evidence>
<dbReference type="InterPro" id="IPR015424">
    <property type="entry name" value="PyrdxlP-dep_Trfase"/>
</dbReference>
<dbReference type="Gene3D" id="3.40.50.720">
    <property type="entry name" value="NAD(P)-binding Rossmann-like Domain"/>
    <property type="match status" value="1"/>
</dbReference>
<evidence type="ECO:0000256" key="1">
    <source>
        <dbReference type="ARBA" id="ARBA00001933"/>
    </source>
</evidence>
<evidence type="ECO:0000256" key="3">
    <source>
        <dbReference type="ARBA" id="ARBA00022679"/>
    </source>
</evidence>
<evidence type="ECO:0000256" key="6">
    <source>
        <dbReference type="RuleBase" id="RU004508"/>
    </source>
</evidence>
<dbReference type="InterPro" id="IPR015421">
    <property type="entry name" value="PyrdxlP-dep_Trfase_major"/>
</dbReference>
<feature type="compositionally biased region" description="Low complexity" evidence="7">
    <location>
        <begin position="352"/>
        <end position="362"/>
    </location>
</feature>
<dbReference type="SUPFAM" id="SSF53383">
    <property type="entry name" value="PLP-dependent transferases"/>
    <property type="match status" value="1"/>
</dbReference>
<dbReference type="InterPro" id="IPR001509">
    <property type="entry name" value="Epimerase_deHydtase"/>
</dbReference>
<proteinExistence type="inferred from homology"/>
<dbReference type="InterPro" id="IPR000653">
    <property type="entry name" value="DegT/StrS_aminotransferase"/>
</dbReference>
<reference evidence="10" key="1">
    <citation type="submission" date="2023-07" db="EMBL/GenBank/DDBJ databases">
        <title>Whole genome shotgun sequence of Streptomyces spororaveus NBRC 15456.</title>
        <authorList>
            <person name="Komaki H."/>
            <person name="Tamura T."/>
        </authorList>
    </citation>
    <scope>NUCLEOTIDE SEQUENCE [LARGE SCALE GENOMIC DNA]</scope>
    <source>
        <strain evidence="10">NBRC 15456</strain>
    </source>
</reference>
<dbReference type="EMBL" id="BNED01000005">
    <property type="protein sequence ID" value="GHI77128.1"/>
    <property type="molecule type" value="Genomic_DNA"/>
</dbReference>
<name>A0ABQ3T9Q3_9ACTN</name>
<keyword evidence="10" id="KW-1185">Reference proteome</keyword>
<dbReference type="PANTHER" id="PTHR30244:SF34">
    <property type="entry name" value="DTDP-4-AMINO-4,6-DIDEOXYGALACTOSE TRANSAMINASE"/>
    <property type="match status" value="1"/>
</dbReference>
<gene>
    <name evidence="9" type="ORF">Sspor_26890</name>
</gene>
<keyword evidence="3" id="KW-0808">Transferase</keyword>